<protein>
    <submittedName>
        <fullName evidence="3">DNA methyltransferase</fullName>
    </submittedName>
</protein>
<evidence type="ECO:0000256" key="2">
    <source>
        <dbReference type="ARBA" id="ARBA00022747"/>
    </source>
</evidence>
<dbReference type="GO" id="GO:0008168">
    <property type="term" value="F:methyltransferase activity"/>
    <property type="evidence" value="ECO:0007669"/>
    <property type="project" value="UniProtKB-KW"/>
</dbReference>
<name>A0A222E2N8_9RHOB</name>
<dbReference type="Gene3D" id="1.20.1260.30">
    <property type="match status" value="1"/>
</dbReference>
<evidence type="ECO:0000313" key="3">
    <source>
        <dbReference type="EMBL" id="ASP20467.1"/>
    </source>
</evidence>
<dbReference type="RefSeq" id="WP_157733459.1">
    <property type="nucleotide sequence ID" value="NZ_CP022540.1"/>
</dbReference>
<dbReference type="InterPro" id="IPR038333">
    <property type="entry name" value="T1MK-like_N_sf"/>
</dbReference>
<keyword evidence="2" id="KW-0680">Restriction system</keyword>
<keyword evidence="3" id="KW-0489">Methyltransferase</keyword>
<accession>A0A222E2N8</accession>
<dbReference type="Proteomes" id="UP000203589">
    <property type="component" value="Chromosome"/>
</dbReference>
<dbReference type="GO" id="GO:0032259">
    <property type="term" value="P:methylation"/>
    <property type="evidence" value="ECO:0007669"/>
    <property type="project" value="UniProtKB-KW"/>
</dbReference>
<organism evidence="3 4">
    <name type="scientific">Antarctobacter heliothermus</name>
    <dbReference type="NCBI Taxonomy" id="74033"/>
    <lineage>
        <taxon>Bacteria</taxon>
        <taxon>Pseudomonadati</taxon>
        <taxon>Pseudomonadota</taxon>
        <taxon>Alphaproteobacteria</taxon>
        <taxon>Rhodobacterales</taxon>
        <taxon>Roseobacteraceae</taxon>
        <taxon>Antarctobacter</taxon>
    </lineage>
</organism>
<dbReference type="KEGG" id="aht:ANTHELSMS3_01779"/>
<gene>
    <name evidence="3" type="ORF">ANTHELSMS3_01779</name>
</gene>
<proteinExistence type="inferred from homology"/>
<sequence length="90" mass="10026">MLTGNICNQVDRIWNPFRSGGGSNPLSVIEQLTFISFTKRLDDLHTVEGNPPFLMGFSRRIHAAVFSFIAGVIPPMPKLGRFYERSKSAA</sequence>
<dbReference type="EMBL" id="CP022540">
    <property type="protein sequence ID" value="ASP20467.1"/>
    <property type="molecule type" value="Genomic_DNA"/>
</dbReference>
<dbReference type="AlphaFoldDB" id="A0A222E2N8"/>
<keyword evidence="3" id="KW-0808">Transferase</keyword>
<comment type="similarity">
    <text evidence="1">Belongs to the N(4)/N(6)-methyltransferase family.</text>
</comment>
<dbReference type="OrthoDB" id="9806213at2"/>
<dbReference type="GO" id="GO:0009307">
    <property type="term" value="P:DNA restriction-modification system"/>
    <property type="evidence" value="ECO:0007669"/>
    <property type="project" value="UniProtKB-KW"/>
</dbReference>
<keyword evidence="4" id="KW-1185">Reference proteome</keyword>
<reference evidence="3 4" key="1">
    <citation type="submission" date="2017-07" db="EMBL/GenBank/DDBJ databases">
        <title>Genome Sequence of Antarctobacter heliothermus Strain SMS3 Isolated from a culture of the Diatom Skeletonema marinoi.</title>
        <authorList>
            <person name="Topel M."/>
            <person name="Pinder M.I.M."/>
            <person name="Johansson O.N."/>
            <person name="Kourtchenko O."/>
            <person name="Godhe A."/>
            <person name="Clarke A.K."/>
        </authorList>
    </citation>
    <scope>NUCLEOTIDE SEQUENCE [LARGE SCALE GENOMIC DNA]</scope>
    <source>
        <strain evidence="3 4">SMS3</strain>
    </source>
</reference>
<evidence type="ECO:0000256" key="1">
    <source>
        <dbReference type="ARBA" id="ARBA00006594"/>
    </source>
</evidence>
<evidence type="ECO:0000313" key="4">
    <source>
        <dbReference type="Proteomes" id="UP000203589"/>
    </source>
</evidence>